<name>A0A5D4XN94_9GAMM</name>
<reference evidence="2 3" key="1">
    <citation type="submission" date="2019-08" db="EMBL/GenBank/DDBJ databases">
        <title>Luteimonas viscosus sp. nov., isolated from soil of a sunflower field.</title>
        <authorList>
            <person name="Jianli Z."/>
            <person name="Ying Z."/>
        </authorList>
    </citation>
    <scope>NUCLEOTIDE SEQUENCE [LARGE SCALE GENOMIC DNA]</scope>
    <source>
        <strain evidence="2 3">XBU10</strain>
    </source>
</reference>
<sequence length="186" mass="20253">MPLLLLPFVLLVLLALALLLWPLGLWQRYRAGRSRRRARPGWVSFNAFALLLSSVLFLLGAGIGAIWIDGAASNAGAGLLAGVAIGVAGLWLARLEAGDGRLHYTANAWLVAALVLLVAARIALGAWQAWHRAFEGVPAPVPWPWLADPASLWAMGGLLLGYHLAFAWGLRRQLRRLGMLSRRRTR</sequence>
<dbReference type="EMBL" id="VTFT01000001">
    <property type="protein sequence ID" value="TYT26116.1"/>
    <property type="molecule type" value="Genomic_DNA"/>
</dbReference>
<evidence type="ECO:0000256" key="1">
    <source>
        <dbReference type="SAM" id="Phobius"/>
    </source>
</evidence>
<proteinExistence type="predicted"/>
<keyword evidence="1" id="KW-0812">Transmembrane</keyword>
<keyword evidence="1" id="KW-0472">Membrane</keyword>
<organism evidence="2 3">
    <name type="scientific">Luteimonas viscosa</name>
    <dbReference type="NCBI Taxonomy" id="1132694"/>
    <lineage>
        <taxon>Bacteria</taxon>
        <taxon>Pseudomonadati</taxon>
        <taxon>Pseudomonadota</taxon>
        <taxon>Gammaproteobacteria</taxon>
        <taxon>Lysobacterales</taxon>
        <taxon>Lysobacteraceae</taxon>
        <taxon>Luteimonas</taxon>
    </lineage>
</organism>
<feature type="transmembrane region" description="Helical" evidence="1">
    <location>
        <begin position="6"/>
        <end position="26"/>
    </location>
</feature>
<dbReference type="OrthoDB" id="6028287at2"/>
<gene>
    <name evidence="2" type="ORF">FZO89_07495</name>
</gene>
<dbReference type="AlphaFoldDB" id="A0A5D4XN94"/>
<accession>A0A5D4XN94</accession>
<evidence type="ECO:0000313" key="2">
    <source>
        <dbReference type="EMBL" id="TYT26116.1"/>
    </source>
</evidence>
<dbReference type="Proteomes" id="UP000324973">
    <property type="component" value="Unassembled WGS sequence"/>
</dbReference>
<protein>
    <submittedName>
        <fullName evidence="2">DUF1453 domain-containing protein</fullName>
    </submittedName>
</protein>
<keyword evidence="3" id="KW-1185">Reference proteome</keyword>
<comment type="caution">
    <text evidence="2">The sequence shown here is derived from an EMBL/GenBank/DDBJ whole genome shotgun (WGS) entry which is preliminary data.</text>
</comment>
<feature type="transmembrane region" description="Helical" evidence="1">
    <location>
        <begin position="107"/>
        <end position="130"/>
    </location>
</feature>
<feature type="transmembrane region" description="Helical" evidence="1">
    <location>
        <begin position="74"/>
        <end position="95"/>
    </location>
</feature>
<feature type="transmembrane region" description="Helical" evidence="1">
    <location>
        <begin position="47"/>
        <end position="68"/>
    </location>
</feature>
<feature type="transmembrane region" description="Helical" evidence="1">
    <location>
        <begin position="150"/>
        <end position="170"/>
    </location>
</feature>
<dbReference type="RefSeq" id="WP_149102666.1">
    <property type="nucleotide sequence ID" value="NZ_VTFT01000001.1"/>
</dbReference>
<keyword evidence="1" id="KW-1133">Transmembrane helix</keyword>
<evidence type="ECO:0000313" key="3">
    <source>
        <dbReference type="Proteomes" id="UP000324973"/>
    </source>
</evidence>